<dbReference type="PANTHER" id="PTHR34294">
    <property type="entry name" value="TRANSCRIPTIONAL REGULATOR-RELATED"/>
    <property type="match status" value="1"/>
</dbReference>
<protein>
    <submittedName>
        <fullName evidence="6">Deoxyribonucleoside regulator</fullName>
    </submittedName>
</protein>
<dbReference type="InterPro" id="IPR051054">
    <property type="entry name" value="SorC_transcr_regulators"/>
</dbReference>
<keyword evidence="3" id="KW-0238">DNA-binding</keyword>
<keyword evidence="7" id="KW-1185">Reference proteome</keyword>
<comment type="similarity">
    <text evidence="1">Belongs to the SorC transcriptional regulatory family.</text>
</comment>
<dbReference type="Pfam" id="PF04198">
    <property type="entry name" value="Sugar-bind"/>
    <property type="match status" value="1"/>
</dbReference>
<dbReference type="Proteomes" id="UP000199092">
    <property type="component" value="Chromosome I"/>
</dbReference>
<keyword evidence="2" id="KW-0805">Transcription regulation</keyword>
<dbReference type="RefSeq" id="WP_091412992.1">
    <property type="nucleotide sequence ID" value="NZ_LT629749.1"/>
</dbReference>
<evidence type="ECO:0000313" key="6">
    <source>
        <dbReference type="EMBL" id="SDS72437.1"/>
    </source>
</evidence>
<keyword evidence="4" id="KW-0804">Transcription</keyword>
<dbReference type="OrthoDB" id="186585at2"/>
<organism evidence="6 7">
    <name type="scientific">Friedmanniella luteola</name>
    <dbReference type="NCBI Taxonomy" id="546871"/>
    <lineage>
        <taxon>Bacteria</taxon>
        <taxon>Bacillati</taxon>
        <taxon>Actinomycetota</taxon>
        <taxon>Actinomycetes</taxon>
        <taxon>Propionibacteriales</taxon>
        <taxon>Nocardioidaceae</taxon>
        <taxon>Friedmanniella</taxon>
    </lineage>
</organism>
<dbReference type="PANTHER" id="PTHR34294:SF1">
    <property type="entry name" value="TRANSCRIPTIONAL REGULATOR LSRR"/>
    <property type="match status" value="1"/>
</dbReference>
<dbReference type="InterPro" id="IPR036388">
    <property type="entry name" value="WH-like_DNA-bd_sf"/>
</dbReference>
<name>A0A1H1UIT9_9ACTN</name>
<dbReference type="GO" id="GO:0030246">
    <property type="term" value="F:carbohydrate binding"/>
    <property type="evidence" value="ECO:0007669"/>
    <property type="project" value="InterPro"/>
</dbReference>
<proteinExistence type="inferred from homology"/>
<evidence type="ECO:0000259" key="5">
    <source>
        <dbReference type="Pfam" id="PF04198"/>
    </source>
</evidence>
<accession>A0A1H1UIT9</accession>
<dbReference type="EMBL" id="LT629749">
    <property type="protein sequence ID" value="SDS72437.1"/>
    <property type="molecule type" value="Genomic_DNA"/>
</dbReference>
<evidence type="ECO:0000256" key="1">
    <source>
        <dbReference type="ARBA" id="ARBA00010466"/>
    </source>
</evidence>
<sequence length="316" mass="32927">MSTPTPDRTTLLLDVAQRYWEQGRTQEDIGHELHLTRWKVGRLLEEARAEGIVQITVVHPRARRRDLEAELRARFGLRDCVVVPTPSGPAAGSTHVALAAADLLRSRGRALRTLGVSWGNTLQEVAAVLPAGWTTGLEVVQVNGSVSRSVRPTTAADVALSIARSGNGRATLLPLPAIVEHASTRTALYAESSVRDTLARARAADALLFSLGALSPDSVLVQSGAVTAAELERLRAAGACGDVLGHYVTADGHVADAEVEARTVGLTLDDLRGAGQAIAVASGPAKAAVIAAALTSGLCSVLVTDEDAARRALSAA</sequence>
<dbReference type="AlphaFoldDB" id="A0A1H1UIT9"/>
<evidence type="ECO:0000256" key="3">
    <source>
        <dbReference type="ARBA" id="ARBA00023125"/>
    </source>
</evidence>
<dbReference type="Gene3D" id="1.10.10.10">
    <property type="entry name" value="Winged helix-like DNA-binding domain superfamily/Winged helix DNA-binding domain"/>
    <property type="match status" value="1"/>
</dbReference>
<dbReference type="Gene3D" id="3.40.50.1360">
    <property type="match status" value="1"/>
</dbReference>
<gene>
    <name evidence="6" type="ORF">SAMN04488543_2266</name>
</gene>
<dbReference type="InterPro" id="IPR007324">
    <property type="entry name" value="Sugar-bd_dom_put"/>
</dbReference>
<feature type="domain" description="Sugar-binding" evidence="5">
    <location>
        <begin position="64"/>
        <end position="313"/>
    </location>
</feature>
<evidence type="ECO:0000313" key="7">
    <source>
        <dbReference type="Proteomes" id="UP000199092"/>
    </source>
</evidence>
<dbReference type="InterPro" id="IPR037171">
    <property type="entry name" value="NagB/RpiA_transferase-like"/>
</dbReference>
<evidence type="ECO:0000256" key="4">
    <source>
        <dbReference type="ARBA" id="ARBA00023163"/>
    </source>
</evidence>
<dbReference type="SUPFAM" id="SSF100950">
    <property type="entry name" value="NagB/RpiA/CoA transferase-like"/>
    <property type="match status" value="1"/>
</dbReference>
<dbReference type="GO" id="GO:0003677">
    <property type="term" value="F:DNA binding"/>
    <property type="evidence" value="ECO:0007669"/>
    <property type="project" value="UniProtKB-KW"/>
</dbReference>
<reference evidence="6 7" key="1">
    <citation type="submission" date="2016-10" db="EMBL/GenBank/DDBJ databases">
        <authorList>
            <person name="de Groot N.N."/>
        </authorList>
    </citation>
    <scope>NUCLEOTIDE SEQUENCE [LARGE SCALE GENOMIC DNA]</scope>
    <source>
        <strain evidence="6 7">DSM 21741</strain>
    </source>
</reference>
<evidence type="ECO:0000256" key="2">
    <source>
        <dbReference type="ARBA" id="ARBA00023015"/>
    </source>
</evidence>
<dbReference type="STRING" id="546871.SAMN04488543_2266"/>